<dbReference type="InterPro" id="IPR036188">
    <property type="entry name" value="FAD/NAD-bd_sf"/>
</dbReference>
<dbReference type="SUPFAM" id="SSF51905">
    <property type="entry name" value="FAD/NAD(P)-binding domain"/>
    <property type="match status" value="1"/>
</dbReference>
<dbReference type="OrthoDB" id="9766816at2"/>
<dbReference type="Gene3D" id="3.50.50.60">
    <property type="entry name" value="FAD/NAD(P)-binding domain"/>
    <property type="match status" value="1"/>
</dbReference>
<dbReference type="EMBL" id="FNXY01000001">
    <property type="protein sequence ID" value="SEI40973.1"/>
    <property type="molecule type" value="Genomic_DNA"/>
</dbReference>
<evidence type="ECO:0000313" key="2">
    <source>
        <dbReference type="EMBL" id="SEI40973.1"/>
    </source>
</evidence>
<dbReference type="PRINTS" id="PR00420">
    <property type="entry name" value="RNGMNOXGNASE"/>
</dbReference>
<dbReference type="InterPro" id="IPR002938">
    <property type="entry name" value="FAD-bd"/>
</dbReference>
<dbReference type="AlphaFoldDB" id="A0A1H6QB48"/>
<dbReference type="PANTHER" id="PTHR46865:SF2">
    <property type="entry name" value="MONOOXYGENASE"/>
    <property type="match status" value="1"/>
</dbReference>
<dbReference type="InterPro" id="IPR051704">
    <property type="entry name" value="FAD_aromatic-hydroxylase"/>
</dbReference>
<dbReference type="GO" id="GO:0071949">
    <property type="term" value="F:FAD binding"/>
    <property type="evidence" value="ECO:0007669"/>
    <property type="project" value="InterPro"/>
</dbReference>
<dbReference type="Gene3D" id="3.30.9.10">
    <property type="entry name" value="D-Amino Acid Oxidase, subunit A, domain 2"/>
    <property type="match status" value="1"/>
</dbReference>
<evidence type="ECO:0000313" key="3">
    <source>
        <dbReference type="Proteomes" id="UP000199532"/>
    </source>
</evidence>
<dbReference type="Pfam" id="PF01494">
    <property type="entry name" value="FAD_binding_3"/>
    <property type="match status" value="1"/>
</dbReference>
<name>A0A1H6QB48_9BACT</name>
<evidence type="ECO:0000259" key="1">
    <source>
        <dbReference type="Pfam" id="PF01494"/>
    </source>
</evidence>
<dbReference type="Proteomes" id="UP000199532">
    <property type="component" value="Unassembled WGS sequence"/>
</dbReference>
<keyword evidence="3" id="KW-1185">Reference proteome</keyword>
<reference evidence="2 3" key="1">
    <citation type="submission" date="2016-10" db="EMBL/GenBank/DDBJ databases">
        <authorList>
            <person name="de Groot N.N."/>
        </authorList>
    </citation>
    <scope>NUCLEOTIDE SEQUENCE [LARGE SCALE GENOMIC DNA]</scope>
    <source>
        <strain evidence="2 3">DSM 19938</strain>
    </source>
</reference>
<dbReference type="STRING" id="408657.SAMN04487995_0477"/>
<gene>
    <name evidence="2" type="ORF">SAMN04487995_0477</name>
</gene>
<proteinExistence type="predicted"/>
<protein>
    <submittedName>
        <fullName evidence="2">2-polyprenyl-6-methoxyphenol hydroxylase</fullName>
    </submittedName>
</protein>
<dbReference type="RefSeq" id="WP_090331555.1">
    <property type="nucleotide sequence ID" value="NZ_FNXY01000001.1"/>
</dbReference>
<feature type="domain" description="FAD-binding" evidence="1">
    <location>
        <begin position="5"/>
        <end position="337"/>
    </location>
</feature>
<sequence>MKENKILITGGSIAGPTMAYWLNRYGFKVTVVERAPELRLGGQNIDVKGPAQQIARKMGIENVIRDKNTTETGLRFVTVANDTVAEFPKEDTLSMTQELEILRGDLVQILYDKTKSNVDYRFNEHITKLTQLQAGVEVTFASGTTEQFDLVIVAEGIGSQTRKLALSHQPEFKYLGLHTAYLTIAKGPTDSSWARWCNAEKGIVFLLRPDNYGLTRASITFTARENEYKGLSFEEQKSVLIDRIKGSGWESERLIIEIQKTKDLYFDRISQVKAPSWSEGRVALVGDAAYCATPIAGKGTDLAMAGAYILAGELSTATTHQEAFEAYERKMRPYVEKCQKLPPGIPGLVYPQSKLGVGILNGFVSLVGSKAAKSLMGLFSHGNKVPKQEINLPDYVDK</sequence>
<accession>A0A1H6QB48</accession>
<dbReference type="PANTHER" id="PTHR46865">
    <property type="entry name" value="OXIDOREDUCTASE-RELATED"/>
    <property type="match status" value="1"/>
</dbReference>
<organism evidence="2 3">
    <name type="scientific">Dyadobacter koreensis</name>
    <dbReference type="NCBI Taxonomy" id="408657"/>
    <lineage>
        <taxon>Bacteria</taxon>
        <taxon>Pseudomonadati</taxon>
        <taxon>Bacteroidota</taxon>
        <taxon>Cytophagia</taxon>
        <taxon>Cytophagales</taxon>
        <taxon>Spirosomataceae</taxon>
        <taxon>Dyadobacter</taxon>
    </lineage>
</organism>